<accession>A0A2I1G7I5</accession>
<proteinExistence type="predicted"/>
<dbReference type="VEuPathDB" id="FungiDB:RhiirFUN_005291"/>
<dbReference type="GO" id="GO:0043657">
    <property type="term" value="C:host cell"/>
    <property type="evidence" value="ECO:0007669"/>
    <property type="project" value="UniProtKB-SubCell"/>
</dbReference>
<gene>
    <name evidence="5" type="ORF">RhiirA4_456424</name>
</gene>
<evidence type="ECO:0000256" key="2">
    <source>
        <dbReference type="ARBA" id="ARBA00004613"/>
    </source>
</evidence>
<organism evidence="5 6">
    <name type="scientific">Rhizophagus irregularis</name>
    <dbReference type="NCBI Taxonomy" id="588596"/>
    <lineage>
        <taxon>Eukaryota</taxon>
        <taxon>Fungi</taxon>
        <taxon>Fungi incertae sedis</taxon>
        <taxon>Mucoromycota</taxon>
        <taxon>Glomeromycotina</taxon>
        <taxon>Glomeromycetes</taxon>
        <taxon>Glomerales</taxon>
        <taxon>Glomeraceae</taxon>
        <taxon>Rhizophagus</taxon>
    </lineage>
</organism>
<keyword evidence="3" id="KW-0964">Secreted</keyword>
<evidence type="ECO:0000256" key="1">
    <source>
        <dbReference type="ARBA" id="ARBA00004340"/>
    </source>
</evidence>
<dbReference type="Pfam" id="PF20147">
    <property type="entry name" value="Crinkler"/>
    <property type="match status" value="1"/>
</dbReference>
<dbReference type="AlphaFoldDB" id="A0A2I1G7I5"/>
<protein>
    <recommendedName>
        <fullName evidence="4">Crinkler effector protein N-terminal domain-containing protein</fullName>
    </recommendedName>
</protein>
<dbReference type="InterPro" id="IPR045379">
    <property type="entry name" value="Crinkler_N"/>
</dbReference>
<dbReference type="VEuPathDB" id="FungiDB:FUN_016532"/>
<dbReference type="VEuPathDB" id="FungiDB:RhiirA1_436587"/>
<evidence type="ECO:0000259" key="4">
    <source>
        <dbReference type="Pfam" id="PF20147"/>
    </source>
</evidence>
<evidence type="ECO:0000313" key="5">
    <source>
        <dbReference type="EMBL" id="PKY42593.1"/>
    </source>
</evidence>
<evidence type="ECO:0000256" key="3">
    <source>
        <dbReference type="ARBA" id="ARBA00022525"/>
    </source>
</evidence>
<evidence type="ECO:0000313" key="6">
    <source>
        <dbReference type="Proteomes" id="UP000234323"/>
    </source>
</evidence>
<dbReference type="EMBL" id="LLXI01000206">
    <property type="protein sequence ID" value="PKY42593.1"/>
    <property type="molecule type" value="Genomic_DNA"/>
</dbReference>
<dbReference type="GO" id="GO:0005576">
    <property type="term" value="C:extracellular region"/>
    <property type="evidence" value="ECO:0007669"/>
    <property type="project" value="UniProtKB-SubCell"/>
</dbReference>
<reference evidence="5 6" key="1">
    <citation type="submission" date="2015-10" db="EMBL/GenBank/DDBJ databases">
        <title>Genome analyses suggest a sexual origin of heterokaryosis in a supposedly ancient asexual fungus.</title>
        <authorList>
            <person name="Ropars J."/>
            <person name="Sedzielewska K."/>
            <person name="Noel J."/>
            <person name="Charron P."/>
            <person name="Farinelli L."/>
            <person name="Marton T."/>
            <person name="Kruger M."/>
            <person name="Pelin A."/>
            <person name="Brachmann A."/>
            <person name="Corradi N."/>
        </authorList>
    </citation>
    <scope>NUCLEOTIDE SEQUENCE [LARGE SCALE GENOMIC DNA]</scope>
    <source>
        <strain evidence="5 6">A4</strain>
    </source>
</reference>
<comment type="subcellular location">
    <subcellularLocation>
        <location evidence="1">Host cell</location>
    </subcellularLocation>
    <subcellularLocation>
        <location evidence="2">Secreted</location>
    </subcellularLocation>
</comment>
<keyword evidence="6" id="KW-1185">Reference proteome</keyword>
<name>A0A2I1G7I5_9GLOM</name>
<feature type="domain" description="Crinkler effector protein N-terminal" evidence="4">
    <location>
        <begin position="4"/>
        <end position="116"/>
    </location>
</feature>
<sequence length="502" mass="56931">MPTITLNCLVSGENPYENAFQVVIDTRQIKTVALLKDAIKEKNTQAFANVDAKDIKLWKVDISLEKENEKLDFVNAKKINVNIKDELGGVELPPLSKISKNFSSQPADEHIHIIVQRPTETKEVHITASYNRTKKNFQWTVTREMVSLTELKKKLCEFFTFPDGTEDEHIVIGRVMGGVERRISKSTSEMESATVDMENVESAGRNIINFSKDEDLAGIVWIADHRVVELNIVVDTSQQPFNSYTFSKMKALFGLQYDNCDELPKCRLFPGDLIDSFLDKKILEEVIQEILRKHTVSRPIRADVNEATRREFISSIIYGVASNFRGLVKIYPEEQVTGTHGKGPVDWIIKIGNIIICVTEAKRNDISWGIGQSTVQAHASMQLNTKKRTFTDANLDEDDMYCIISTGMLMKQNFVGINGKSANILTPFISLIPGVEWVITRVIQNRDGKVDVYICDPMPDVIPINNAVLTYDDLYKPVKKLCRIINELFHEMKDAEKRVKLS</sequence>
<comment type="caution">
    <text evidence="5">The sequence shown here is derived from an EMBL/GenBank/DDBJ whole genome shotgun (WGS) entry which is preliminary data.</text>
</comment>
<dbReference type="Proteomes" id="UP000234323">
    <property type="component" value="Unassembled WGS sequence"/>
</dbReference>